<proteinExistence type="predicted"/>
<organism evidence="1">
    <name type="scientific">marine sediment metagenome</name>
    <dbReference type="NCBI Taxonomy" id="412755"/>
    <lineage>
        <taxon>unclassified sequences</taxon>
        <taxon>metagenomes</taxon>
        <taxon>ecological metagenomes</taxon>
    </lineage>
</organism>
<comment type="caution">
    <text evidence="1">The sequence shown here is derived from an EMBL/GenBank/DDBJ whole genome shotgun (WGS) entry which is preliminary data.</text>
</comment>
<dbReference type="AlphaFoldDB" id="A0A0F9F7R6"/>
<sequence>MVGEVNKFAEAKVREKLKRLSQLIEASDEEYFLKLRDKSYSKVKEQIKRDKNNEEEDDWGIW</sequence>
<gene>
    <name evidence="1" type="ORF">LCGC14_1984810</name>
</gene>
<reference evidence="1" key="1">
    <citation type="journal article" date="2015" name="Nature">
        <title>Complex archaea that bridge the gap between prokaryotes and eukaryotes.</title>
        <authorList>
            <person name="Spang A."/>
            <person name="Saw J.H."/>
            <person name="Jorgensen S.L."/>
            <person name="Zaremba-Niedzwiedzka K."/>
            <person name="Martijn J."/>
            <person name="Lind A.E."/>
            <person name="van Eijk R."/>
            <person name="Schleper C."/>
            <person name="Guy L."/>
            <person name="Ettema T.J."/>
        </authorList>
    </citation>
    <scope>NUCLEOTIDE SEQUENCE</scope>
</reference>
<accession>A0A0F9F7R6</accession>
<protein>
    <submittedName>
        <fullName evidence="1">Uncharacterized protein</fullName>
    </submittedName>
</protein>
<dbReference type="EMBL" id="LAZR01022279">
    <property type="protein sequence ID" value="KKL82434.1"/>
    <property type="molecule type" value="Genomic_DNA"/>
</dbReference>
<evidence type="ECO:0000313" key="1">
    <source>
        <dbReference type="EMBL" id="KKL82434.1"/>
    </source>
</evidence>
<name>A0A0F9F7R6_9ZZZZ</name>